<keyword evidence="3 8" id="KW-0812">Transmembrane</keyword>
<feature type="binding site" evidence="8">
    <location>
        <position position="73"/>
    </location>
    <ligand>
        <name>Na(+)</name>
        <dbReference type="ChEBI" id="CHEBI:29101"/>
        <note>structural</note>
    </ligand>
</feature>
<dbReference type="AlphaFoldDB" id="A0A8J8PCG7"/>
<keyword evidence="8" id="KW-0479">Metal-binding</keyword>
<evidence type="ECO:0000256" key="8">
    <source>
        <dbReference type="HAMAP-Rule" id="MF_00454"/>
    </source>
</evidence>
<evidence type="ECO:0000313" key="10">
    <source>
        <dbReference type="Proteomes" id="UP000752814"/>
    </source>
</evidence>
<organism evidence="9 10">
    <name type="scientific">Candidatus Methanomassiliicoccus intestinalis</name>
    <dbReference type="NCBI Taxonomy" id="1406512"/>
    <lineage>
        <taxon>Archaea</taxon>
        <taxon>Methanobacteriati</taxon>
        <taxon>Thermoplasmatota</taxon>
        <taxon>Thermoplasmata</taxon>
        <taxon>Methanomassiliicoccales</taxon>
        <taxon>Methanomassiliicoccaceae</taxon>
        <taxon>Methanomassiliicoccus</taxon>
    </lineage>
</organism>
<comment type="similarity">
    <text evidence="6 8">Belongs to the fluoride channel Fluc/FEX (TC 1.A.43) family.</text>
</comment>
<feature type="transmembrane region" description="Helical" evidence="8">
    <location>
        <begin position="32"/>
        <end position="53"/>
    </location>
</feature>
<dbReference type="GO" id="GO:0062054">
    <property type="term" value="F:fluoride channel activity"/>
    <property type="evidence" value="ECO:0007669"/>
    <property type="project" value="UniProtKB-UniRule"/>
</dbReference>
<dbReference type="InterPro" id="IPR003691">
    <property type="entry name" value="FluC"/>
</dbReference>
<dbReference type="GO" id="GO:0140114">
    <property type="term" value="P:cellular detoxification of fluoride"/>
    <property type="evidence" value="ECO:0007669"/>
    <property type="project" value="UniProtKB-UniRule"/>
</dbReference>
<dbReference type="EMBL" id="LVVT01000002">
    <property type="protein sequence ID" value="TQS84388.1"/>
    <property type="molecule type" value="Genomic_DNA"/>
</dbReference>
<reference evidence="9" key="1">
    <citation type="submission" date="2016-03" db="EMBL/GenBank/DDBJ databases">
        <authorList>
            <person name="Borrel G."/>
            <person name="Mccann A."/>
            <person name="O'Toole P.W."/>
        </authorList>
    </citation>
    <scope>NUCLEOTIDE SEQUENCE</scope>
    <source>
        <strain evidence="9">183</strain>
    </source>
</reference>
<dbReference type="PANTHER" id="PTHR28259">
    <property type="entry name" value="FLUORIDE EXPORT PROTEIN 1-RELATED"/>
    <property type="match status" value="1"/>
</dbReference>
<keyword evidence="8" id="KW-0813">Transport</keyword>
<dbReference type="Proteomes" id="UP000752814">
    <property type="component" value="Unassembled WGS sequence"/>
</dbReference>
<comment type="caution">
    <text evidence="9">The sequence shown here is derived from an EMBL/GenBank/DDBJ whole genome shotgun (WGS) entry which is preliminary data.</text>
</comment>
<accession>A0A8J8PCG7</accession>
<dbReference type="GO" id="GO:0046872">
    <property type="term" value="F:metal ion binding"/>
    <property type="evidence" value="ECO:0007669"/>
    <property type="project" value="UniProtKB-KW"/>
</dbReference>
<keyword evidence="2 8" id="KW-1003">Cell membrane</keyword>
<keyword evidence="8" id="KW-0915">Sodium</keyword>
<evidence type="ECO:0000256" key="2">
    <source>
        <dbReference type="ARBA" id="ARBA00022475"/>
    </source>
</evidence>
<keyword evidence="8" id="KW-0407">Ion channel</keyword>
<dbReference type="RefSeq" id="WP_400195349.1">
    <property type="nucleotide sequence ID" value="NZ_CAYAYE010000032.1"/>
</dbReference>
<proteinExistence type="inferred from homology"/>
<protein>
    <recommendedName>
        <fullName evidence="8">Fluoride-specific ion channel FluC</fullName>
    </recommendedName>
</protein>
<evidence type="ECO:0000256" key="1">
    <source>
        <dbReference type="ARBA" id="ARBA00004651"/>
    </source>
</evidence>
<gene>
    <name evidence="8" type="primary">fluC</name>
    <name evidence="8" type="synonym">crcB</name>
    <name evidence="9" type="ORF">A3207_06035</name>
</gene>
<comment type="catalytic activity">
    <reaction evidence="7">
        <text>fluoride(in) = fluoride(out)</text>
        <dbReference type="Rhea" id="RHEA:76159"/>
        <dbReference type="ChEBI" id="CHEBI:17051"/>
    </reaction>
    <physiologicalReaction direction="left-to-right" evidence="7">
        <dbReference type="Rhea" id="RHEA:76160"/>
    </physiologicalReaction>
</comment>
<keyword evidence="8" id="KW-0406">Ion transport</keyword>
<feature type="transmembrane region" description="Helical" evidence="8">
    <location>
        <begin position="65"/>
        <end position="85"/>
    </location>
</feature>
<comment type="subcellular location">
    <subcellularLocation>
        <location evidence="1 8">Cell membrane</location>
        <topology evidence="1 8">Multi-pass membrane protein</topology>
    </subcellularLocation>
</comment>
<comment type="activity regulation">
    <text evidence="8">Na(+) is not transported, but it plays an essential structural role and its presence is essential for fluoride channel function.</text>
</comment>
<dbReference type="Pfam" id="PF02537">
    <property type="entry name" value="CRCB"/>
    <property type="match status" value="1"/>
</dbReference>
<evidence type="ECO:0000256" key="6">
    <source>
        <dbReference type="ARBA" id="ARBA00035120"/>
    </source>
</evidence>
<evidence type="ECO:0000313" key="9">
    <source>
        <dbReference type="EMBL" id="TQS84388.1"/>
    </source>
</evidence>
<feature type="transmembrane region" description="Helical" evidence="8">
    <location>
        <begin position="97"/>
        <end position="116"/>
    </location>
</feature>
<dbReference type="GO" id="GO:0005886">
    <property type="term" value="C:plasma membrane"/>
    <property type="evidence" value="ECO:0007669"/>
    <property type="project" value="UniProtKB-SubCell"/>
</dbReference>
<keyword evidence="4 8" id="KW-1133">Transmembrane helix</keyword>
<evidence type="ECO:0000256" key="4">
    <source>
        <dbReference type="ARBA" id="ARBA00022989"/>
    </source>
</evidence>
<dbReference type="HAMAP" id="MF_00454">
    <property type="entry name" value="FluC"/>
    <property type="match status" value="1"/>
</dbReference>
<evidence type="ECO:0000256" key="3">
    <source>
        <dbReference type="ARBA" id="ARBA00022692"/>
    </source>
</evidence>
<feature type="transmembrane region" description="Helical" evidence="8">
    <location>
        <begin position="7"/>
        <end position="26"/>
    </location>
</feature>
<evidence type="ECO:0000256" key="7">
    <source>
        <dbReference type="ARBA" id="ARBA00035585"/>
    </source>
</evidence>
<feature type="binding site" evidence="8">
    <location>
        <position position="76"/>
    </location>
    <ligand>
        <name>Na(+)</name>
        <dbReference type="ChEBI" id="CHEBI:29101"/>
        <note>structural</note>
    </ligand>
</feature>
<sequence length="126" mass="13019">MKHDVWLVFAGGGIGAVVREALMLSVQTVGGFPFSIFFANVIAAFLIGLATGLVTRGSLGASGNLFFSTGVMGGMSTFSTFMHGTDQLLLESIDFTALIYLVISMIVGLILALGGIKLGSGRKAAN</sequence>
<keyword evidence="5 8" id="KW-0472">Membrane</keyword>
<comment type="function">
    <text evidence="8">Fluoride-specific ion channel. Important for reducing fluoride concentration in the cell, thus reducing its toxicity.</text>
</comment>
<dbReference type="PANTHER" id="PTHR28259:SF1">
    <property type="entry name" value="FLUORIDE EXPORT PROTEIN 1-RELATED"/>
    <property type="match status" value="1"/>
</dbReference>
<evidence type="ECO:0000256" key="5">
    <source>
        <dbReference type="ARBA" id="ARBA00023136"/>
    </source>
</evidence>
<name>A0A8J8PCG7_9ARCH</name>